<protein>
    <submittedName>
        <fullName evidence="3">Cytochrome P450 84A4</fullName>
    </submittedName>
</protein>
<accession>A0A0V0RAC5</accession>
<dbReference type="InterPro" id="IPR001128">
    <property type="entry name" value="Cyt_P450"/>
</dbReference>
<dbReference type="AlphaFoldDB" id="A0A0V0RAC5"/>
<evidence type="ECO:0000313" key="3">
    <source>
        <dbReference type="EMBL" id="KRX11441.1"/>
    </source>
</evidence>
<dbReference type="Proteomes" id="UP000054630">
    <property type="component" value="Unassembled WGS sequence"/>
</dbReference>
<keyword evidence="2" id="KW-0560">Oxidoreductase</keyword>
<dbReference type="STRING" id="6336.A0A0V0RAC5"/>
<dbReference type="PRINTS" id="PR00463">
    <property type="entry name" value="EP450I"/>
</dbReference>
<dbReference type="GO" id="GO:0004497">
    <property type="term" value="F:monooxygenase activity"/>
    <property type="evidence" value="ECO:0007669"/>
    <property type="project" value="UniProtKB-KW"/>
</dbReference>
<sequence>MQQLKALLMDIVVGGTDTTATTIEWVMTELMQHPEEMIKVQEELTQIML</sequence>
<reference evidence="3 4" key="1">
    <citation type="submission" date="2015-01" db="EMBL/GenBank/DDBJ databases">
        <title>Evolution of Trichinella species and genotypes.</title>
        <authorList>
            <person name="Korhonen P.K."/>
            <person name="Edoardo P."/>
            <person name="Giuseppe L.R."/>
            <person name="Gasser R.B."/>
        </authorList>
    </citation>
    <scope>NUCLEOTIDE SEQUENCE [LARGE SCALE GENOMIC DNA]</scope>
    <source>
        <strain evidence="3">ISS37</strain>
    </source>
</reference>
<comment type="caution">
    <text evidence="3">The sequence shown here is derived from an EMBL/GenBank/DDBJ whole genome shotgun (WGS) entry which is preliminary data.</text>
</comment>
<gene>
    <name evidence="3" type="primary">CYP84A4</name>
    <name evidence="3" type="ORF">T07_10103</name>
</gene>
<dbReference type="GO" id="GO:0016705">
    <property type="term" value="F:oxidoreductase activity, acting on paired donors, with incorporation or reduction of molecular oxygen"/>
    <property type="evidence" value="ECO:0007669"/>
    <property type="project" value="InterPro"/>
</dbReference>
<evidence type="ECO:0000313" key="4">
    <source>
        <dbReference type="Proteomes" id="UP000054630"/>
    </source>
</evidence>
<organism evidence="3 4">
    <name type="scientific">Trichinella nelsoni</name>
    <dbReference type="NCBI Taxonomy" id="6336"/>
    <lineage>
        <taxon>Eukaryota</taxon>
        <taxon>Metazoa</taxon>
        <taxon>Ecdysozoa</taxon>
        <taxon>Nematoda</taxon>
        <taxon>Enoplea</taxon>
        <taxon>Dorylaimia</taxon>
        <taxon>Trichinellida</taxon>
        <taxon>Trichinellidae</taxon>
        <taxon>Trichinella</taxon>
    </lineage>
</organism>
<dbReference type="EMBL" id="JYDL01002199">
    <property type="protein sequence ID" value="KRX11441.1"/>
    <property type="molecule type" value="Genomic_DNA"/>
</dbReference>
<dbReference type="Pfam" id="PF00067">
    <property type="entry name" value="p450"/>
    <property type="match status" value="1"/>
</dbReference>
<dbReference type="InterPro" id="IPR036396">
    <property type="entry name" value="Cyt_P450_sf"/>
</dbReference>
<dbReference type="Gene3D" id="1.10.630.10">
    <property type="entry name" value="Cytochrome P450"/>
    <property type="match status" value="1"/>
</dbReference>
<dbReference type="SUPFAM" id="SSF48264">
    <property type="entry name" value="Cytochrome P450"/>
    <property type="match status" value="1"/>
</dbReference>
<keyword evidence="2" id="KW-0503">Monooxygenase</keyword>
<dbReference type="OrthoDB" id="2789670at2759"/>
<evidence type="ECO:0000256" key="1">
    <source>
        <dbReference type="ARBA" id="ARBA00010617"/>
    </source>
</evidence>
<keyword evidence="4" id="KW-1185">Reference proteome</keyword>
<dbReference type="PANTHER" id="PTHR47951">
    <property type="entry name" value="OS08G0547900 PROTEIN"/>
    <property type="match status" value="1"/>
</dbReference>
<proteinExistence type="inferred from homology"/>
<name>A0A0V0RAC5_9BILA</name>
<dbReference type="InterPro" id="IPR002401">
    <property type="entry name" value="Cyt_P450_E_grp-I"/>
</dbReference>
<evidence type="ECO:0000256" key="2">
    <source>
        <dbReference type="ARBA" id="ARBA00023033"/>
    </source>
</evidence>
<comment type="similarity">
    <text evidence="1">Belongs to the cytochrome P450 family.</text>
</comment>
<dbReference type="PANTHER" id="PTHR47951:SF7">
    <property type="entry name" value="FLAVONOID 3',5'-HYDROXYLASE-LIKE ISOFORM X1"/>
    <property type="match status" value="1"/>
</dbReference>
<dbReference type="GO" id="GO:0020037">
    <property type="term" value="F:heme binding"/>
    <property type="evidence" value="ECO:0007669"/>
    <property type="project" value="InterPro"/>
</dbReference>
<dbReference type="GO" id="GO:0005506">
    <property type="term" value="F:iron ion binding"/>
    <property type="evidence" value="ECO:0007669"/>
    <property type="project" value="InterPro"/>
</dbReference>